<evidence type="ECO:0000256" key="1">
    <source>
        <dbReference type="SAM" id="MobiDB-lite"/>
    </source>
</evidence>
<dbReference type="PANTHER" id="PTHR43194">
    <property type="entry name" value="HYDROLASE ALPHA/BETA FOLD FAMILY"/>
    <property type="match status" value="1"/>
</dbReference>
<keyword evidence="4" id="KW-1185">Reference proteome</keyword>
<dbReference type="Proteomes" id="UP000799776">
    <property type="component" value="Unassembled WGS sequence"/>
</dbReference>
<proteinExistence type="predicted"/>
<dbReference type="Gene3D" id="3.40.50.1820">
    <property type="entry name" value="alpha/beta hydrolase"/>
    <property type="match status" value="1"/>
</dbReference>
<evidence type="ECO:0000313" key="4">
    <source>
        <dbReference type="Proteomes" id="UP000799776"/>
    </source>
</evidence>
<accession>A0A6A5YCR4</accession>
<organism evidence="3 4">
    <name type="scientific">Saccharata proteae CBS 121410</name>
    <dbReference type="NCBI Taxonomy" id="1314787"/>
    <lineage>
        <taxon>Eukaryota</taxon>
        <taxon>Fungi</taxon>
        <taxon>Dikarya</taxon>
        <taxon>Ascomycota</taxon>
        <taxon>Pezizomycotina</taxon>
        <taxon>Dothideomycetes</taxon>
        <taxon>Dothideomycetes incertae sedis</taxon>
        <taxon>Botryosphaeriales</taxon>
        <taxon>Saccharataceae</taxon>
        <taxon>Saccharata</taxon>
    </lineage>
</organism>
<dbReference type="Pfam" id="PF12697">
    <property type="entry name" value="Abhydrolase_6"/>
    <property type="match status" value="1"/>
</dbReference>
<feature type="region of interest" description="Disordered" evidence="1">
    <location>
        <begin position="1"/>
        <end position="30"/>
    </location>
</feature>
<dbReference type="EMBL" id="ML978714">
    <property type="protein sequence ID" value="KAF2089266.1"/>
    <property type="molecule type" value="Genomic_DNA"/>
</dbReference>
<feature type="domain" description="AB hydrolase-1" evidence="2">
    <location>
        <begin position="59"/>
        <end position="393"/>
    </location>
</feature>
<evidence type="ECO:0000313" key="3">
    <source>
        <dbReference type="EMBL" id="KAF2089266.1"/>
    </source>
</evidence>
<evidence type="ECO:0000259" key="2">
    <source>
        <dbReference type="Pfam" id="PF12697"/>
    </source>
</evidence>
<name>A0A6A5YCR4_9PEZI</name>
<sequence>MSSQPPYTISTHSIPSTHIRGFPRGARPSPTTGLPLPLSLHIKQYTPNPPATHPGSLTLILTHGVGSSKECYEPFFTYLVTHPSLRGRIRSIFAMDAAHHGQSYLLNRHSIGDTPHWFDNARDTLHMINTLQHLMPPPIVGIGQSWGCVTIAMAAVMHPRVFAGVVFLEPTFAGKGDEEVRGDVRNHRAGRMMQRKEGFANREEARRKMRANGYYGRFDPDVFEKVVEFDLRDVDGEDEGNEELQANIKRARNELKKRNERPENPGPPVTLTTPKSQEVYTLLRPNPPLPGHPSIPPDNLTPTAPESIIPGFYRPEVTTIQSWIPYILPPTLLLWGCDSDVSHEHAYHSWLLEELGAGRGGNGGVKAGKVEEKWVEGAGHSLPLEKPKETAAAAAMWLEGRMEEWEGERVAMMEGPEIWAGILDPEFPKRAEAIKSSKL</sequence>
<feature type="compositionally biased region" description="Polar residues" evidence="1">
    <location>
        <begin position="1"/>
        <end position="16"/>
    </location>
</feature>
<dbReference type="GO" id="GO:0016787">
    <property type="term" value="F:hydrolase activity"/>
    <property type="evidence" value="ECO:0007669"/>
    <property type="project" value="UniProtKB-KW"/>
</dbReference>
<feature type="compositionally biased region" description="Basic and acidic residues" evidence="1">
    <location>
        <begin position="253"/>
        <end position="263"/>
    </location>
</feature>
<dbReference type="SUPFAM" id="SSF53474">
    <property type="entry name" value="alpha/beta-Hydrolases"/>
    <property type="match status" value="1"/>
</dbReference>
<dbReference type="InterPro" id="IPR000073">
    <property type="entry name" value="AB_hydrolase_1"/>
</dbReference>
<protein>
    <submittedName>
        <fullName evidence="3">Alpha/beta-hydrolase</fullName>
    </submittedName>
</protein>
<feature type="region of interest" description="Disordered" evidence="1">
    <location>
        <begin position="253"/>
        <end position="274"/>
    </location>
</feature>
<gene>
    <name evidence="3" type="ORF">K490DRAFT_54892</name>
</gene>
<dbReference type="InterPro" id="IPR050228">
    <property type="entry name" value="Carboxylesterase_BioH"/>
</dbReference>
<dbReference type="InterPro" id="IPR029058">
    <property type="entry name" value="AB_hydrolase_fold"/>
</dbReference>
<dbReference type="AlphaFoldDB" id="A0A6A5YCR4"/>
<reference evidence="3" key="1">
    <citation type="journal article" date="2020" name="Stud. Mycol.">
        <title>101 Dothideomycetes genomes: a test case for predicting lifestyles and emergence of pathogens.</title>
        <authorList>
            <person name="Haridas S."/>
            <person name="Albert R."/>
            <person name="Binder M."/>
            <person name="Bloem J."/>
            <person name="Labutti K."/>
            <person name="Salamov A."/>
            <person name="Andreopoulos B."/>
            <person name="Baker S."/>
            <person name="Barry K."/>
            <person name="Bills G."/>
            <person name="Bluhm B."/>
            <person name="Cannon C."/>
            <person name="Castanera R."/>
            <person name="Culley D."/>
            <person name="Daum C."/>
            <person name="Ezra D."/>
            <person name="Gonzalez J."/>
            <person name="Henrissat B."/>
            <person name="Kuo A."/>
            <person name="Liang C."/>
            <person name="Lipzen A."/>
            <person name="Lutzoni F."/>
            <person name="Magnuson J."/>
            <person name="Mondo S."/>
            <person name="Nolan M."/>
            <person name="Ohm R."/>
            <person name="Pangilinan J."/>
            <person name="Park H.-J."/>
            <person name="Ramirez L."/>
            <person name="Alfaro M."/>
            <person name="Sun H."/>
            <person name="Tritt A."/>
            <person name="Yoshinaga Y."/>
            <person name="Zwiers L.-H."/>
            <person name="Turgeon B."/>
            <person name="Goodwin S."/>
            <person name="Spatafora J."/>
            <person name="Crous P."/>
            <person name="Grigoriev I."/>
        </authorList>
    </citation>
    <scope>NUCLEOTIDE SEQUENCE</scope>
    <source>
        <strain evidence="3">CBS 121410</strain>
    </source>
</reference>
<dbReference type="OrthoDB" id="94039at2759"/>
<dbReference type="PANTHER" id="PTHR43194:SF2">
    <property type="entry name" value="PEROXISOMAL MEMBRANE PROTEIN LPX1"/>
    <property type="match status" value="1"/>
</dbReference>
<keyword evidence="3" id="KW-0378">Hydrolase</keyword>